<dbReference type="GO" id="GO:0031419">
    <property type="term" value="F:cobalamin binding"/>
    <property type="evidence" value="ECO:0007669"/>
    <property type="project" value="InterPro"/>
</dbReference>
<dbReference type="Proteomes" id="UP000761264">
    <property type="component" value="Unassembled WGS sequence"/>
</dbReference>
<keyword evidence="2" id="KW-0949">S-adenosyl-L-methionine</keyword>
<dbReference type="SFLD" id="SFLDS00029">
    <property type="entry name" value="Radical_SAM"/>
    <property type="match status" value="1"/>
</dbReference>
<dbReference type="InterPro" id="IPR007197">
    <property type="entry name" value="rSAM"/>
</dbReference>
<comment type="cofactor">
    <cofactor evidence="1">
        <name>[4Fe-4S] cluster</name>
        <dbReference type="ChEBI" id="CHEBI:49883"/>
    </cofactor>
</comment>
<dbReference type="Pfam" id="PF02310">
    <property type="entry name" value="B12-binding"/>
    <property type="match status" value="1"/>
</dbReference>
<gene>
    <name evidence="8" type="ORF">HBA54_09070</name>
</gene>
<dbReference type="GO" id="GO:0003824">
    <property type="term" value="F:catalytic activity"/>
    <property type="evidence" value="ECO:0007669"/>
    <property type="project" value="InterPro"/>
</dbReference>
<evidence type="ECO:0000259" key="7">
    <source>
        <dbReference type="PROSITE" id="PS51332"/>
    </source>
</evidence>
<feature type="domain" description="B12-binding" evidence="7">
    <location>
        <begin position="9"/>
        <end position="145"/>
    </location>
</feature>
<dbReference type="SUPFAM" id="SSF102114">
    <property type="entry name" value="Radical SAM enzymes"/>
    <property type="match status" value="1"/>
</dbReference>
<evidence type="ECO:0000256" key="6">
    <source>
        <dbReference type="SAM" id="MobiDB-lite"/>
    </source>
</evidence>
<dbReference type="InterPro" id="IPR006638">
    <property type="entry name" value="Elp3/MiaA/NifB-like_rSAM"/>
</dbReference>
<protein>
    <submittedName>
        <fullName evidence="8">Radical SAM protein</fullName>
    </submittedName>
</protein>
<dbReference type="PANTHER" id="PTHR43409">
    <property type="entry name" value="ANAEROBIC MAGNESIUM-PROTOPORPHYRIN IX MONOMETHYL ESTER CYCLASE-RELATED"/>
    <property type="match status" value="1"/>
</dbReference>
<evidence type="ECO:0000313" key="9">
    <source>
        <dbReference type="Proteomes" id="UP000761264"/>
    </source>
</evidence>
<evidence type="ECO:0000256" key="1">
    <source>
        <dbReference type="ARBA" id="ARBA00001966"/>
    </source>
</evidence>
<dbReference type="GO" id="GO:0005829">
    <property type="term" value="C:cytosol"/>
    <property type="evidence" value="ECO:0007669"/>
    <property type="project" value="TreeGrafter"/>
</dbReference>
<proteinExistence type="predicted"/>
<dbReference type="PROSITE" id="PS51332">
    <property type="entry name" value="B12_BINDING"/>
    <property type="match status" value="1"/>
</dbReference>
<evidence type="ECO:0000256" key="3">
    <source>
        <dbReference type="ARBA" id="ARBA00022723"/>
    </source>
</evidence>
<keyword evidence="3" id="KW-0479">Metal-binding</keyword>
<evidence type="ECO:0000256" key="5">
    <source>
        <dbReference type="ARBA" id="ARBA00023014"/>
    </source>
</evidence>
<organism evidence="8 9">
    <name type="scientific">Pelagibius litoralis</name>
    <dbReference type="NCBI Taxonomy" id="374515"/>
    <lineage>
        <taxon>Bacteria</taxon>
        <taxon>Pseudomonadati</taxon>
        <taxon>Pseudomonadota</taxon>
        <taxon>Alphaproteobacteria</taxon>
        <taxon>Rhodospirillales</taxon>
        <taxon>Rhodovibrionaceae</taxon>
        <taxon>Pelagibius</taxon>
    </lineage>
</organism>
<dbReference type="SFLD" id="SFLDG01082">
    <property type="entry name" value="B12-binding_domain_containing"/>
    <property type="match status" value="1"/>
</dbReference>
<dbReference type="Gene3D" id="3.80.30.20">
    <property type="entry name" value="tm_1862 like domain"/>
    <property type="match status" value="1"/>
</dbReference>
<dbReference type="AlphaFoldDB" id="A0A967C4N7"/>
<dbReference type="Gene3D" id="3.40.50.280">
    <property type="entry name" value="Cobalamin-binding domain"/>
    <property type="match status" value="1"/>
</dbReference>
<keyword evidence="4" id="KW-0408">Iron</keyword>
<keyword evidence="5" id="KW-0411">Iron-sulfur</keyword>
<sequence length="716" mass="80169">MTSETRIFLADLAHTCSVTDRSLTVPLGIGYIKAHCDATFGDGVAISLFKHPERLLAAAQAEHPDVFGFANYGWNENLNLEIGRHIRETFPDALIVAGGPNVDPEDALRLRFLKKHSYIDFLVIDGGEEPFAELIEWHRTAGGDYGKLPNNLVWRDGDTLHGTAERKLKKVIEGIQSPYLNGDLDEFLAAGMVPLFETNRGCPFRCTFCAWGSASKDLVRRLDLDQALAEIAYVGERSSARNWIVCDANFGLLPRDIELAKAIRQVKDDYGHPEKCHIWLAKNVTDRNLEIGGILGDMIVPVMAVQSLDEQVLEHIKRDNISTETYKAYQQKFHRMGSRTYSDMIVPLPGETLESHLLGLQALMGLGVDIIQNHNMRLLAGAETNSTETRDKFKFSTRYRLIHGDAGLYRAADGKEIRVFEYEESLRSTDTMSEEDLFYLRKLHFLVDFCWNTQVYSPLLRLGLSYDINPVDVLKKVLSDVDEGKRPALGSFFAEFERQSHDEWFDSAEQIESHFAAPKQFSRLLNQEFEKLNIHFSVIALRDYKDAFDTAIADILGDFGLIPSETLANNAKLCFAQFPSLSSAPPDRPIEVPCDLPRRENSAQETIVSDDGQRAIYLVETAARRELREMITAAQGVTLSKILNTQGISLHDLRLEVREDNAVGQAVRWAADMPARRRPQSHGPQPAVQPGTIAKPQSDSGAPSRRDASLSNLPGT</sequence>
<name>A0A967C4N7_9PROT</name>
<feature type="region of interest" description="Disordered" evidence="6">
    <location>
        <begin position="674"/>
        <end position="716"/>
    </location>
</feature>
<evidence type="ECO:0000256" key="4">
    <source>
        <dbReference type="ARBA" id="ARBA00023004"/>
    </source>
</evidence>
<dbReference type="InterPro" id="IPR058240">
    <property type="entry name" value="rSAM_sf"/>
</dbReference>
<dbReference type="InterPro" id="IPR006158">
    <property type="entry name" value="Cobalamin-bd"/>
</dbReference>
<dbReference type="GO" id="GO:0046872">
    <property type="term" value="F:metal ion binding"/>
    <property type="evidence" value="ECO:0007669"/>
    <property type="project" value="UniProtKB-KW"/>
</dbReference>
<accession>A0A967C4N7</accession>
<dbReference type="Pfam" id="PF04055">
    <property type="entry name" value="Radical_SAM"/>
    <property type="match status" value="1"/>
</dbReference>
<dbReference type="SMART" id="SM00729">
    <property type="entry name" value="Elp3"/>
    <property type="match status" value="1"/>
</dbReference>
<comment type="caution">
    <text evidence="8">The sequence shown here is derived from an EMBL/GenBank/DDBJ whole genome shotgun (WGS) entry which is preliminary data.</text>
</comment>
<dbReference type="CDD" id="cd01335">
    <property type="entry name" value="Radical_SAM"/>
    <property type="match status" value="1"/>
</dbReference>
<keyword evidence="9" id="KW-1185">Reference proteome</keyword>
<evidence type="ECO:0000313" key="8">
    <source>
        <dbReference type="EMBL" id="NIA68740.1"/>
    </source>
</evidence>
<dbReference type="InterPro" id="IPR023404">
    <property type="entry name" value="rSAM_horseshoe"/>
</dbReference>
<reference evidence="8" key="1">
    <citation type="submission" date="2020-03" db="EMBL/GenBank/DDBJ databases">
        <title>Genome of Pelagibius litoralis DSM 21314T.</title>
        <authorList>
            <person name="Wang G."/>
        </authorList>
    </citation>
    <scope>NUCLEOTIDE SEQUENCE</scope>
    <source>
        <strain evidence="8">DSM 21314</strain>
    </source>
</reference>
<dbReference type="RefSeq" id="WP_167223616.1">
    <property type="nucleotide sequence ID" value="NZ_JAAQPH010000005.1"/>
</dbReference>
<dbReference type="EMBL" id="JAAQPH010000005">
    <property type="protein sequence ID" value="NIA68740.1"/>
    <property type="molecule type" value="Genomic_DNA"/>
</dbReference>
<evidence type="ECO:0000256" key="2">
    <source>
        <dbReference type="ARBA" id="ARBA00022691"/>
    </source>
</evidence>
<dbReference type="InterPro" id="IPR051198">
    <property type="entry name" value="BchE-like"/>
</dbReference>
<dbReference type="PANTHER" id="PTHR43409:SF16">
    <property type="entry name" value="SLR0320 PROTEIN"/>
    <property type="match status" value="1"/>
</dbReference>
<dbReference type="GO" id="GO:0051536">
    <property type="term" value="F:iron-sulfur cluster binding"/>
    <property type="evidence" value="ECO:0007669"/>
    <property type="project" value="UniProtKB-KW"/>
</dbReference>